<proteinExistence type="predicted"/>
<accession>V6F578</accession>
<sequence length="70" mass="7856">MIAQLRCKPNDWLGMALGWIALMRYHHDFLANPALITVDRVVRAARMIVPGEFSRLAGKILGRLLALSAR</sequence>
<dbReference type="STRING" id="1430440.MGMSRv2__3455"/>
<evidence type="ECO:0000313" key="1">
    <source>
        <dbReference type="EMBL" id="CDL00670.1"/>
    </source>
</evidence>
<keyword evidence="2" id="KW-1185">Reference proteome</keyword>
<dbReference type="KEGG" id="mgy:MGMSRv2__3455"/>
<dbReference type="EMBL" id="HG794546">
    <property type="protein sequence ID" value="CDL00670.1"/>
    <property type="molecule type" value="Genomic_DNA"/>
</dbReference>
<dbReference type="Proteomes" id="UP000018922">
    <property type="component" value="Chromosome I"/>
</dbReference>
<protein>
    <submittedName>
        <fullName evidence="1">Uncharacterized protein</fullName>
    </submittedName>
</protein>
<dbReference type="AlphaFoldDB" id="V6F578"/>
<reference evidence="1 2" key="1">
    <citation type="journal article" date="2014" name="Genome Announc.">
        <title>Complete genome sequence of Magnetospirillum gryphiswaldense MSR-1.</title>
        <authorList>
            <person name="Wang X."/>
            <person name="Wang Q."/>
            <person name="Zhang W."/>
            <person name="Wang Y."/>
            <person name="Li L."/>
            <person name="Wen T."/>
            <person name="Zhang T."/>
            <person name="Zhang Y."/>
            <person name="Xu J."/>
            <person name="Hu J."/>
            <person name="Li S."/>
            <person name="Liu L."/>
            <person name="Liu J."/>
            <person name="Jiang W."/>
            <person name="Tian J."/>
            <person name="Li Y."/>
            <person name="Schuler D."/>
            <person name="Wang L."/>
            <person name="Li J."/>
        </authorList>
    </citation>
    <scope>NUCLEOTIDE SEQUENCE [LARGE SCALE GENOMIC DNA]</scope>
    <source>
        <strain evidence="2">DSM 6361 / JCM 21280 / NBRC 15271 / MSR-1</strain>
    </source>
</reference>
<dbReference type="HOGENOM" id="CLU_2753072_0_0_5"/>
<gene>
    <name evidence="1" type="ordered locus">MGMSRv2__3455</name>
</gene>
<name>V6F578_MAGGM</name>
<evidence type="ECO:0000313" key="2">
    <source>
        <dbReference type="Proteomes" id="UP000018922"/>
    </source>
</evidence>
<organism evidence="1 2">
    <name type="scientific">Magnetospirillum gryphiswaldense (strain DSM 6361 / JCM 21280 / NBRC 15271 / MSR-1)</name>
    <dbReference type="NCBI Taxonomy" id="431944"/>
    <lineage>
        <taxon>Bacteria</taxon>
        <taxon>Pseudomonadati</taxon>
        <taxon>Pseudomonadota</taxon>
        <taxon>Alphaproteobacteria</taxon>
        <taxon>Rhodospirillales</taxon>
        <taxon>Rhodospirillaceae</taxon>
        <taxon>Magnetospirillum</taxon>
    </lineage>
</organism>